<proteinExistence type="predicted"/>
<dbReference type="Pfam" id="PF26215">
    <property type="entry name" value="HTH_animal"/>
    <property type="match status" value="1"/>
</dbReference>
<dbReference type="InterPro" id="IPR058912">
    <property type="entry name" value="HTH_animal"/>
</dbReference>
<dbReference type="EMBL" id="JACVVK020000750">
    <property type="protein sequence ID" value="KAK7449368.1"/>
    <property type="molecule type" value="Genomic_DNA"/>
</dbReference>
<organism evidence="2 3">
    <name type="scientific">Batillaria attramentaria</name>
    <dbReference type="NCBI Taxonomy" id="370345"/>
    <lineage>
        <taxon>Eukaryota</taxon>
        <taxon>Metazoa</taxon>
        <taxon>Spiralia</taxon>
        <taxon>Lophotrochozoa</taxon>
        <taxon>Mollusca</taxon>
        <taxon>Gastropoda</taxon>
        <taxon>Caenogastropoda</taxon>
        <taxon>Sorbeoconcha</taxon>
        <taxon>Cerithioidea</taxon>
        <taxon>Batillariidae</taxon>
        <taxon>Batillaria</taxon>
    </lineage>
</organism>
<feature type="domain" description="Helix-turn-helix" evidence="1">
    <location>
        <begin position="130"/>
        <end position="182"/>
    </location>
</feature>
<keyword evidence="3" id="KW-1185">Reference proteome</keyword>
<dbReference type="PANTHER" id="PTHR21301">
    <property type="entry name" value="REVERSE TRANSCRIPTASE"/>
    <property type="match status" value="1"/>
</dbReference>
<dbReference type="AlphaFoldDB" id="A0ABD0J1H8"/>
<evidence type="ECO:0000259" key="1">
    <source>
        <dbReference type="Pfam" id="PF26215"/>
    </source>
</evidence>
<accession>A0ABD0J1H8</accession>
<protein>
    <recommendedName>
        <fullName evidence="1">Helix-turn-helix domain-containing protein</fullName>
    </recommendedName>
</protein>
<sequence>MLKNNVFEFDNKYYKQIVGCAMGQVPSPSCSDLLMATILDEVTNRFPAMKHFLYHGRYRDDGFMIFKARDEDIRDFFTLANPHTEGVKFTFAISDNEATFLDITAFKGERVRNSGHLDIKMYRKPTEMFQYLHRHSAHPQAVFNGLSKGETIRITRNCSNPKDRDNQIQLFHGKLAARGYKPTE</sequence>
<name>A0ABD0J1H8_9CAEN</name>
<dbReference type="PANTHER" id="PTHR21301:SF10">
    <property type="entry name" value="REVERSE TRANSCRIPTASE DOMAIN-CONTAINING PROTEIN"/>
    <property type="match status" value="1"/>
</dbReference>
<dbReference type="Proteomes" id="UP001519460">
    <property type="component" value="Unassembled WGS sequence"/>
</dbReference>
<comment type="caution">
    <text evidence="2">The sequence shown here is derived from an EMBL/GenBank/DDBJ whole genome shotgun (WGS) entry which is preliminary data.</text>
</comment>
<evidence type="ECO:0000313" key="3">
    <source>
        <dbReference type="Proteomes" id="UP001519460"/>
    </source>
</evidence>
<evidence type="ECO:0000313" key="2">
    <source>
        <dbReference type="EMBL" id="KAK7449368.1"/>
    </source>
</evidence>
<reference evidence="2 3" key="1">
    <citation type="journal article" date="2023" name="Sci. Data">
        <title>Genome assembly of the Korean intertidal mud-creeper Batillaria attramentaria.</title>
        <authorList>
            <person name="Patra A.K."/>
            <person name="Ho P.T."/>
            <person name="Jun S."/>
            <person name="Lee S.J."/>
            <person name="Kim Y."/>
            <person name="Won Y.J."/>
        </authorList>
    </citation>
    <scope>NUCLEOTIDE SEQUENCE [LARGE SCALE GENOMIC DNA]</scope>
    <source>
        <strain evidence="2">Wonlab-2016</strain>
    </source>
</reference>
<gene>
    <name evidence="2" type="ORF">BaRGS_00040019</name>
</gene>